<dbReference type="AlphaFoldDB" id="A0A2N0HJK0"/>
<evidence type="ECO:0000256" key="3">
    <source>
        <dbReference type="ARBA" id="ARBA00016296"/>
    </source>
</evidence>
<dbReference type="NCBIfam" id="TIGR03263">
    <property type="entry name" value="guanyl_kin"/>
    <property type="match status" value="1"/>
</dbReference>
<protein>
    <recommendedName>
        <fullName evidence="3 9">Guanylate kinase</fullName>
        <ecNumber evidence="2 9">2.7.4.8</ecNumber>
    </recommendedName>
    <alternativeName>
        <fullName evidence="8 9">GMP kinase</fullName>
    </alternativeName>
</protein>
<evidence type="ECO:0000256" key="5">
    <source>
        <dbReference type="ARBA" id="ARBA00022741"/>
    </source>
</evidence>
<evidence type="ECO:0000256" key="9">
    <source>
        <dbReference type="HAMAP-Rule" id="MF_00328"/>
    </source>
</evidence>
<dbReference type="GO" id="GO:0005524">
    <property type="term" value="F:ATP binding"/>
    <property type="evidence" value="ECO:0007669"/>
    <property type="project" value="UniProtKB-UniRule"/>
</dbReference>
<name>A0A2N0HJK0_9SPHN</name>
<evidence type="ECO:0000256" key="2">
    <source>
        <dbReference type="ARBA" id="ARBA00012961"/>
    </source>
</evidence>
<dbReference type="Proteomes" id="UP000232587">
    <property type="component" value="Unassembled WGS sequence"/>
</dbReference>
<gene>
    <name evidence="9" type="primary">gmk</name>
    <name evidence="11" type="ORF">B0I00_1326</name>
</gene>
<dbReference type="Gene3D" id="3.30.63.10">
    <property type="entry name" value="Guanylate Kinase phosphate binding domain"/>
    <property type="match status" value="1"/>
</dbReference>
<evidence type="ECO:0000256" key="7">
    <source>
        <dbReference type="ARBA" id="ARBA00022840"/>
    </source>
</evidence>
<dbReference type="PANTHER" id="PTHR23117">
    <property type="entry name" value="GUANYLATE KINASE-RELATED"/>
    <property type="match status" value="1"/>
</dbReference>
<proteinExistence type="inferred from homology"/>
<dbReference type="CDD" id="cd00071">
    <property type="entry name" value="GMPK"/>
    <property type="match status" value="1"/>
</dbReference>
<dbReference type="GO" id="GO:0004385">
    <property type="term" value="F:GMP kinase activity"/>
    <property type="evidence" value="ECO:0007669"/>
    <property type="project" value="UniProtKB-UniRule"/>
</dbReference>
<reference evidence="11 12" key="1">
    <citation type="submission" date="2017-11" db="EMBL/GenBank/DDBJ databases">
        <title>Genomic Encyclopedia of Type Strains, Phase III (KMG-III): the genomes of soil and plant-associated and newly described type strains.</title>
        <authorList>
            <person name="Whitman W."/>
        </authorList>
    </citation>
    <scope>NUCLEOTIDE SEQUENCE [LARGE SCALE GENOMIC DNA]</scope>
    <source>
        <strain evidence="11 12">CGMCC 1.12274</strain>
    </source>
</reference>
<keyword evidence="5 9" id="KW-0547">Nucleotide-binding</keyword>
<dbReference type="OrthoDB" id="9808150at2"/>
<sequence length="217" mass="24855">MASPDLKPSDTLQRRGLMLILSSPSGAGKTTISRMLLEADDEICLSVSVTTRPKRPGEVDGKDYIFVDQAEFDRMVEDDHFLEWAPVFGYCYGTPKAQVKAGLREGQDFLFDIDWQGTQQLYQKLEIDVVRVFLLPPSIDELRRRLTGRGTDSADVIARRMERARAEISHWDGYDYVVVNDDIGHCFDKVREILHAERMKRARQTGLIGFVRELMRD</sequence>
<dbReference type="InterPro" id="IPR008144">
    <property type="entry name" value="Guanylate_kin-like_dom"/>
</dbReference>
<accession>A0A2N0HJK0</accession>
<keyword evidence="7 9" id="KW-0067">ATP-binding</keyword>
<evidence type="ECO:0000256" key="6">
    <source>
        <dbReference type="ARBA" id="ARBA00022777"/>
    </source>
</evidence>
<dbReference type="PROSITE" id="PS00856">
    <property type="entry name" value="GUANYLATE_KINASE_1"/>
    <property type="match status" value="1"/>
</dbReference>
<feature type="binding site" evidence="9">
    <location>
        <begin position="23"/>
        <end position="30"/>
    </location>
    <ligand>
        <name>ATP</name>
        <dbReference type="ChEBI" id="CHEBI:30616"/>
    </ligand>
</feature>
<dbReference type="FunFam" id="3.30.63.10:FF:000002">
    <property type="entry name" value="Guanylate kinase 1"/>
    <property type="match status" value="1"/>
</dbReference>
<dbReference type="InterPro" id="IPR020590">
    <property type="entry name" value="Guanylate_kinase_CS"/>
</dbReference>
<dbReference type="Pfam" id="PF00625">
    <property type="entry name" value="Guanylate_kin"/>
    <property type="match status" value="1"/>
</dbReference>
<feature type="domain" description="Guanylate kinase-like" evidence="10">
    <location>
        <begin position="16"/>
        <end position="195"/>
    </location>
</feature>
<dbReference type="EMBL" id="PHUF01000003">
    <property type="protein sequence ID" value="PKB19098.1"/>
    <property type="molecule type" value="Genomic_DNA"/>
</dbReference>
<organism evidence="11 12">
    <name type="scientific">Novosphingobium kunmingense</name>
    <dbReference type="NCBI Taxonomy" id="1211806"/>
    <lineage>
        <taxon>Bacteria</taxon>
        <taxon>Pseudomonadati</taxon>
        <taxon>Pseudomonadota</taxon>
        <taxon>Alphaproteobacteria</taxon>
        <taxon>Sphingomonadales</taxon>
        <taxon>Sphingomonadaceae</taxon>
        <taxon>Novosphingobium</taxon>
    </lineage>
</organism>
<dbReference type="PROSITE" id="PS50052">
    <property type="entry name" value="GUANYLATE_KINASE_2"/>
    <property type="match status" value="1"/>
</dbReference>
<evidence type="ECO:0000256" key="1">
    <source>
        <dbReference type="ARBA" id="ARBA00005790"/>
    </source>
</evidence>
<dbReference type="InterPro" id="IPR008145">
    <property type="entry name" value="GK/Ca_channel_bsu"/>
</dbReference>
<comment type="caution">
    <text evidence="11">The sequence shown here is derived from an EMBL/GenBank/DDBJ whole genome shotgun (WGS) entry which is preliminary data.</text>
</comment>
<dbReference type="EC" id="2.7.4.8" evidence="2 9"/>
<comment type="similarity">
    <text evidence="1 9">Belongs to the guanylate kinase family.</text>
</comment>
<dbReference type="InterPro" id="IPR017665">
    <property type="entry name" value="Guanylate_kinase"/>
</dbReference>
<keyword evidence="12" id="KW-1185">Reference proteome</keyword>
<evidence type="ECO:0000256" key="8">
    <source>
        <dbReference type="ARBA" id="ARBA00030128"/>
    </source>
</evidence>
<dbReference type="GO" id="GO:0005829">
    <property type="term" value="C:cytosol"/>
    <property type="evidence" value="ECO:0007669"/>
    <property type="project" value="TreeGrafter"/>
</dbReference>
<dbReference type="InterPro" id="IPR027417">
    <property type="entry name" value="P-loop_NTPase"/>
</dbReference>
<dbReference type="SUPFAM" id="SSF52540">
    <property type="entry name" value="P-loop containing nucleoside triphosphate hydrolases"/>
    <property type="match status" value="1"/>
</dbReference>
<dbReference type="Gene3D" id="3.40.50.300">
    <property type="entry name" value="P-loop containing nucleotide triphosphate hydrolases"/>
    <property type="match status" value="1"/>
</dbReference>
<evidence type="ECO:0000313" key="11">
    <source>
        <dbReference type="EMBL" id="PKB19098.1"/>
    </source>
</evidence>
<evidence type="ECO:0000256" key="4">
    <source>
        <dbReference type="ARBA" id="ARBA00022679"/>
    </source>
</evidence>
<dbReference type="PANTHER" id="PTHR23117:SF13">
    <property type="entry name" value="GUANYLATE KINASE"/>
    <property type="match status" value="1"/>
</dbReference>
<evidence type="ECO:0000313" key="12">
    <source>
        <dbReference type="Proteomes" id="UP000232587"/>
    </source>
</evidence>
<keyword evidence="4 9" id="KW-0808">Transferase</keyword>
<comment type="catalytic activity">
    <reaction evidence="9">
        <text>GMP + ATP = GDP + ADP</text>
        <dbReference type="Rhea" id="RHEA:20780"/>
        <dbReference type="ChEBI" id="CHEBI:30616"/>
        <dbReference type="ChEBI" id="CHEBI:58115"/>
        <dbReference type="ChEBI" id="CHEBI:58189"/>
        <dbReference type="ChEBI" id="CHEBI:456216"/>
        <dbReference type="EC" id="2.7.4.8"/>
    </reaction>
</comment>
<comment type="subcellular location">
    <subcellularLocation>
        <location evidence="9">Cytoplasm</location>
    </subcellularLocation>
</comment>
<keyword evidence="9" id="KW-0963">Cytoplasm</keyword>
<dbReference type="RefSeq" id="WP_100866613.1">
    <property type="nucleotide sequence ID" value="NZ_PHUF01000003.1"/>
</dbReference>
<comment type="function">
    <text evidence="9">Essential for recycling GMP and indirectly, cGMP.</text>
</comment>
<dbReference type="HAMAP" id="MF_00328">
    <property type="entry name" value="Guanylate_kinase"/>
    <property type="match status" value="1"/>
</dbReference>
<dbReference type="SMART" id="SM00072">
    <property type="entry name" value="GuKc"/>
    <property type="match status" value="1"/>
</dbReference>
<keyword evidence="6 9" id="KW-0418">Kinase</keyword>
<evidence type="ECO:0000259" key="10">
    <source>
        <dbReference type="PROSITE" id="PS50052"/>
    </source>
</evidence>